<protein>
    <submittedName>
        <fullName evidence="4">FecR family protein</fullName>
    </submittedName>
</protein>
<dbReference type="Gene3D" id="2.60.120.1440">
    <property type="match status" value="1"/>
</dbReference>
<dbReference type="PANTHER" id="PTHR30273">
    <property type="entry name" value="PERIPLASMIC SIGNAL SENSOR AND SIGMA FACTOR ACTIVATOR FECR-RELATED"/>
    <property type="match status" value="1"/>
</dbReference>
<dbReference type="PANTHER" id="PTHR30273:SF2">
    <property type="entry name" value="PROTEIN FECR"/>
    <property type="match status" value="1"/>
</dbReference>
<name>A0A399SPZ1_9BACT</name>
<evidence type="ECO:0000259" key="3">
    <source>
        <dbReference type="Pfam" id="PF16344"/>
    </source>
</evidence>
<keyword evidence="1" id="KW-0812">Transmembrane</keyword>
<evidence type="ECO:0000313" key="4">
    <source>
        <dbReference type="EMBL" id="RIJ45388.1"/>
    </source>
</evidence>
<dbReference type="AlphaFoldDB" id="A0A399SPZ1"/>
<dbReference type="OrthoDB" id="676789at2"/>
<dbReference type="GO" id="GO:0016989">
    <property type="term" value="F:sigma factor antagonist activity"/>
    <property type="evidence" value="ECO:0007669"/>
    <property type="project" value="TreeGrafter"/>
</dbReference>
<keyword evidence="5" id="KW-1185">Reference proteome</keyword>
<evidence type="ECO:0000256" key="1">
    <source>
        <dbReference type="SAM" id="Phobius"/>
    </source>
</evidence>
<dbReference type="InterPro" id="IPR032508">
    <property type="entry name" value="FecR_C"/>
</dbReference>
<accession>A0A399SPZ1</accession>
<reference evidence="4 5" key="1">
    <citation type="submission" date="2018-08" db="EMBL/GenBank/DDBJ databases">
        <title>Pallidiluteibacterium maritimus gen. nov., sp. nov., isolated from coastal sediment.</title>
        <authorList>
            <person name="Zhou L.Y."/>
        </authorList>
    </citation>
    <scope>NUCLEOTIDE SEQUENCE [LARGE SCALE GENOMIC DNA]</scope>
    <source>
        <strain evidence="4 5">XSD2</strain>
    </source>
</reference>
<sequence>MKSKNENRYEDFASFFHEKANLQEEESTSQEFKVVEKIYTLREKIVLLAKLKTAGSVWEKLDHRIIENKQTLKIRKLFRFPYAAAILLLLVVAGTLGIVNYLSPFSDRQLSFSEIISHTGEMKEVELPDGTNVWLGSNSSLKYDNKFGQRNRLVNLNGEAMFDVTTDNKLPFYVNMGKASIKVHGTKFLVTSYAEGHNNEVILIEGKVEYLRQNHSYTLAPGESLADNLHTDKIIKKKVELDSYSQWRDGKVYLDNNNLNYLVFLMGQWYGKKFVFRDTNLKELTFTGVINKNNSLDYNMNIIELTNKVKFEKSENLITIIEQK</sequence>
<keyword evidence="1" id="KW-1133">Transmembrane helix</keyword>
<dbReference type="Gene3D" id="3.55.50.30">
    <property type="match status" value="1"/>
</dbReference>
<dbReference type="EMBL" id="QWGR01000027">
    <property type="protein sequence ID" value="RIJ45388.1"/>
    <property type="molecule type" value="Genomic_DNA"/>
</dbReference>
<organism evidence="4 5">
    <name type="scientific">Maribellus luteus</name>
    <dbReference type="NCBI Taxonomy" id="2305463"/>
    <lineage>
        <taxon>Bacteria</taxon>
        <taxon>Pseudomonadati</taxon>
        <taxon>Bacteroidota</taxon>
        <taxon>Bacteroidia</taxon>
        <taxon>Marinilabiliales</taxon>
        <taxon>Prolixibacteraceae</taxon>
        <taxon>Maribellus</taxon>
    </lineage>
</organism>
<gene>
    <name evidence="4" type="ORF">D1614_23245</name>
</gene>
<feature type="domain" description="FecR protein" evidence="2">
    <location>
        <begin position="115"/>
        <end position="209"/>
    </location>
</feature>
<dbReference type="Pfam" id="PF04773">
    <property type="entry name" value="FecR"/>
    <property type="match status" value="1"/>
</dbReference>
<dbReference type="Pfam" id="PF16344">
    <property type="entry name" value="FecR_C"/>
    <property type="match status" value="1"/>
</dbReference>
<dbReference type="InterPro" id="IPR006860">
    <property type="entry name" value="FecR"/>
</dbReference>
<proteinExistence type="predicted"/>
<comment type="caution">
    <text evidence="4">The sequence shown here is derived from an EMBL/GenBank/DDBJ whole genome shotgun (WGS) entry which is preliminary data.</text>
</comment>
<evidence type="ECO:0000259" key="2">
    <source>
        <dbReference type="Pfam" id="PF04773"/>
    </source>
</evidence>
<keyword evidence="1" id="KW-0472">Membrane</keyword>
<dbReference type="PIRSF" id="PIRSF018266">
    <property type="entry name" value="FecR"/>
    <property type="match status" value="1"/>
</dbReference>
<dbReference type="Proteomes" id="UP000265926">
    <property type="component" value="Unassembled WGS sequence"/>
</dbReference>
<dbReference type="InterPro" id="IPR012373">
    <property type="entry name" value="Ferrdict_sens_TM"/>
</dbReference>
<evidence type="ECO:0000313" key="5">
    <source>
        <dbReference type="Proteomes" id="UP000265926"/>
    </source>
</evidence>
<feature type="domain" description="Protein FecR C-terminal" evidence="3">
    <location>
        <begin position="253"/>
        <end position="320"/>
    </location>
</feature>
<feature type="transmembrane region" description="Helical" evidence="1">
    <location>
        <begin position="80"/>
        <end position="102"/>
    </location>
</feature>
<dbReference type="RefSeq" id="WP_119440397.1">
    <property type="nucleotide sequence ID" value="NZ_QWGR01000027.1"/>
</dbReference>